<comment type="caution">
    <text evidence="7">The sequence shown here is derived from an EMBL/GenBank/DDBJ whole genome shotgun (WGS) entry which is preliminary data.</text>
</comment>
<name>A0ABR8STN2_9BACL</name>
<feature type="transmembrane region" description="Helical" evidence="6">
    <location>
        <begin position="12"/>
        <end position="33"/>
    </location>
</feature>
<evidence type="ECO:0000256" key="6">
    <source>
        <dbReference type="SAM" id="Phobius"/>
    </source>
</evidence>
<dbReference type="EMBL" id="JACSQL010000001">
    <property type="protein sequence ID" value="MBD7966848.1"/>
    <property type="molecule type" value="Genomic_DNA"/>
</dbReference>
<comment type="subcellular location">
    <subcellularLocation>
        <location evidence="1">Cell membrane</location>
        <topology evidence="1">Multi-pass membrane protein</topology>
    </subcellularLocation>
</comment>
<keyword evidence="3 6" id="KW-0812">Transmembrane</keyword>
<protein>
    <submittedName>
        <fullName evidence="7">ABC transporter permease</fullName>
    </submittedName>
</protein>
<feature type="transmembrane region" description="Helical" evidence="6">
    <location>
        <begin position="247"/>
        <end position="267"/>
    </location>
</feature>
<feature type="transmembrane region" description="Helical" evidence="6">
    <location>
        <begin position="66"/>
        <end position="84"/>
    </location>
</feature>
<dbReference type="Proteomes" id="UP000608071">
    <property type="component" value="Unassembled WGS sequence"/>
</dbReference>
<dbReference type="PANTHER" id="PTHR47089:SF1">
    <property type="entry name" value="GUANOSINE ABC TRANSPORTER PERMEASE PROTEIN NUPP"/>
    <property type="match status" value="1"/>
</dbReference>
<evidence type="ECO:0000256" key="4">
    <source>
        <dbReference type="ARBA" id="ARBA00022989"/>
    </source>
</evidence>
<reference evidence="7 8" key="1">
    <citation type="submission" date="2020-08" db="EMBL/GenBank/DDBJ databases">
        <title>A Genomic Blueprint of the Chicken Gut Microbiome.</title>
        <authorList>
            <person name="Gilroy R."/>
            <person name="Ravi A."/>
            <person name="Getino M."/>
            <person name="Pursley I."/>
            <person name="Horton D.L."/>
            <person name="Alikhan N.-F."/>
            <person name="Baker D."/>
            <person name="Gharbi K."/>
            <person name="Hall N."/>
            <person name="Watson M."/>
            <person name="Adriaenssens E.M."/>
            <person name="Foster-Nyarko E."/>
            <person name="Jarju S."/>
            <person name="Secka A."/>
            <person name="Antonio M."/>
            <person name="Oren A."/>
            <person name="Chaudhuri R."/>
            <person name="La Ragione R.M."/>
            <person name="Hildebrand F."/>
            <person name="Pallen M.J."/>
        </authorList>
    </citation>
    <scope>NUCLEOTIDE SEQUENCE [LARGE SCALE GENOMIC DNA]</scope>
    <source>
        <strain evidence="7 8">Sa2BVA9</strain>
    </source>
</reference>
<evidence type="ECO:0000313" key="7">
    <source>
        <dbReference type="EMBL" id="MBD7966848.1"/>
    </source>
</evidence>
<feature type="transmembrane region" description="Helical" evidence="6">
    <location>
        <begin position="297"/>
        <end position="318"/>
    </location>
</feature>
<feature type="transmembrane region" description="Helical" evidence="6">
    <location>
        <begin position="324"/>
        <end position="346"/>
    </location>
</feature>
<sequence length="359" mass="38687">MNNVLKWFTKDSFIYPVVAIIMGLFLGAFVMLIGGYNPITAYGALIDKVFGSTYNFGEAIREMTPLLMTGLAFAFASRAGLFNIGAEGQYIVGMTAATFIGIKFTGLPVLIHAPLALIAGAIAGGLWASVAGFLKAKRGVNEVITSIMMNWIALYMANLVVRQFLLMPGENRSEQIQPSASIAIGWLSELMNNSRVHWGTLIALVAALFFYIFMWKTKQGFELRAVGFNHHAAEYAGMKVNRNVVKAMFISGIFAGLGGAFQVLGVFGYQTVFQGSPGIGFDGIAVALIGMNHPLGVVLGAILFGGLTYGSSGMSFAADVPPELIRIVIGSIIFFIAAQGIVRWVLKPFNSKRKKEKVL</sequence>
<dbReference type="CDD" id="cd06580">
    <property type="entry name" value="TM_PBP1_transp_TpRbsC_like"/>
    <property type="match status" value="1"/>
</dbReference>
<organism evidence="7 8">
    <name type="scientific">Paenibacillus gallinarum</name>
    <dbReference type="NCBI Taxonomy" id="2762232"/>
    <lineage>
        <taxon>Bacteria</taxon>
        <taxon>Bacillati</taxon>
        <taxon>Bacillota</taxon>
        <taxon>Bacilli</taxon>
        <taxon>Bacillales</taxon>
        <taxon>Paenibacillaceae</taxon>
        <taxon>Paenibacillus</taxon>
    </lineage>
</organism>
<accession>A0ABR8STN2</accession>
<dbReference type="Pfam" id="PF02653">
    <property type="entry name" value="BPD_transp_2"/>
    <property type="match status" value="1"/>
</dbReference>
<keyword evidence="8" id="KW-1185">Reference proteome</keyword>
<evidence type="ECO:0000313" key="8">
    <source>
        <dbReference type="Proteomes" id="UP000608071"/>
    </source>
</evidence>
<proteinExistence type="predicted"/>
<evidence type="ECO:0000256" key="5">
    <source>
        <dbReference type="ARBA" id="ARBA00023136"/>
    </source>
</evidence>
<keyword evidence="2" id="KW-1003">Cell membrane</keyword>
<feature type="transmembrane region" description="Helical" evidence="6">
    <location>
        <begin position="91"/>
        <end position="111"/>
    </location>
</feature>
<evidence type="ECO:0000256" key="2">
    <source>
        <dbReference type="ARBA" id="ARBA00022475"/>
    </source>
</evidence>
<feature type="transmembrane region" description="Helical" evidence="6">
    <location>
        <begin position="143"/>
        <end position="161"/>
    </location>
</feature>
<keyword evidence="5 6" id="KW-0472">Membrane</keyword>
<evidence type="ECO:0000256" key="1">
    <source>
        <dbReference type="ARBA" id="ARBA00004651"/>
    </source>
</evidence>
<gene>
    <name evidence="7" type="ORF">H9647_02105</name>
</gene>
<evidence type="ECO:0000256" key="3">
    <source>
        <dbReference type="ARBA" id="ARBA00022692"/>
    </source>
</evidence>
<dbReference type="RefSeq" id="WP_191797743.1">
    <property type="nucleotide sequence ID" value="NZ_JACSQL010000001.1"/>
</dbReference>
<feature type="transmembrane region" description="Helical" evidence="6">
    <location>
        <begin position="196"/>
        <end position="214"/>
    </location>
</feature>
<dbReference type="PANTHER" id="PTHR47089">
    <property type="entry name" value="ABC TRANSPORTER, PERMEASE PROTEIN"/>
    <property type="match status" value="1"/>
</dbReference>
<feature type="transmembrane region" description="Helical" evidence="6">
    <location>
        <begin position="117"/>
        <end position="136"/>
    </location>
</feature>
<dbReference type="InterPro" id="IPR001851">
    <property type="entry name" value="ABC_transp_permease"/>
</dbReference>
<keyword evidence="4 6" id="KW-1133">Transmembrane helix</keyword>